<dbReference type="AlphaFoldDB" id="A0A6L5X7G5"/>
<dbReference type="PROSITE" id="PS51379">
    <property type="entry name" value="4FE4S_FER_2"/>
    <property type="match status" value="1"/>
</dbReference>
<keyword evidence="6" id="KW-1185">Reference proteome</keyword>
<dbReference type="InterPro" id="IPR017900">
    <property type="entry name" value="4Fe4S_Fe_S_CS"/>
</dbReference>
<reference evidence="5 6" key="1">
    <citation type="submission" date="2019-08" db="EMBL/GenBank/DDBJ databases">
        <title>In-depth cultivation of the pig gut microbiome towards novel bacterial diversity and tailored functional studies.</title>
        <authorList>
            <person name="Wylensek D."/>
            <person name="Hitch T.C.A."/>
            <person name="Clavel T."/>
        </authorList>
    </citation>
    <scope>NUCLEOTIDE SEQUENCE [LARGE SCALE GENOMIC DNA]</scope>
    <source>
        <strain evidence="5 6">Oil+RF-744-WCA-WT-11</strain>
    </source>
</reference>
<dbReference type="InterPro" id="IPR017896">
    <property type="entry name" value="4Fe4S_Fe-S-bd"/>
</dbReference>
<evidence type="ECO:0000256" key="3">
    <source>
        <dbReference type="ARBA" id="ARBA00023014"/>
    </source>
</evidence>
<dbReference type="PANTHER" id="PTHR43255:SF2">
    <property type="entry name" value="HETERODISULFIDE REDUCTASE RELATED PROTEIN"/>
    <property type="match status" value="1"/>
</dbReference>
<protein>
    <submittedName>
        <fullName evidence="5">4Fe-4S dicluster domain-containing protein</fullName>
    </submittedName>
</protein>
<dbReference type="GO" id="GO:0046872">
    <property type="term" value="F:metal ion binding"/>
    <property type="evidence" value="ECO:0007669"/>
    <property type="project" value="UniProtKB-KW"/>
</dbReference>
<evidence type="ECO:0000313" key="5">
    <source>
        <dbReference type="EMBL" id="MSS14814.1"/>
    </source>
</evidence>
<evidence type="ECO:0000259" key="4">
    <source>
        <dbReference type="PROSITE" id="PS51379"/>
    </source>
</evidence>
<accession>A0A6L5X7G5</accession>
<dbReference type="InterPro" id="IPR009051">
    <property type="entry name" value="Helical_ferredxn"/>
</dbReference>
<organism evidence="5 6">
    <name type="scientific">Porcincola intestinalis</name>
    <dbReference type="NCBI Taxonomy" id="2606632"/>
    <lineage>
        <taxon>Bacteria</taxon>
        <taxon>Bacillati</taxon>
        <taxon>Bacillota</taxon>
        <taxon>Clostridia</taxon>
        <taxon>Lachnospirales</taxon>
        <taxon>Lachnospiraceae</taxon>
        <taxon>Porcincola</taxon>
    </lineage>
</organism>
<name>A0A6L5X7G5_9FIRM</name>
<feature type="domain" description="4Fe-4S ferredoxin-type" evidence="4">
    <location>
        <begin position="14"/>
        <end position="44"/>
    </location>
</feature>
<evidence type="ECO:0000256" key="2">
    <source>
        <dbReference type="ARBA" id="ARBA00023004"/>
    </source>
</evidence>
<keyword evidence="3" id="KW-0411">Iron-sulfur</keyword>
<dbReference type="EMBL" id="VULZ01000006">
    <property type="protein sequence ID" value="MSS14814.1"/>
    <property type="molecule type" value="Genomic_DNA"/>
</dbReference>
<dbReference type="GO" id="GO:0051536">
    <property type="term" value="F:iron-sulfur cluster binding"/>
    <property type="evidence" value="ECO:0007669"/>
    <property type="project" value="UniProtKB-KW"/>
</dbReference>
<gene>
    <name evidence="5" type="ORF">FYJ35_07110</name>
</gene>
<dbReference type="Gene3D" id="1.10.1060.10">
    <property type="entry name" value="Alpha-helical ferredoxin"/>
    <property type="match status" value="1"/>
</dbReference>
<evidence type="ECO:0000313" key="6">
    <source>
        <dbReference type="Proteomes" id="UP000481852"/>
    </source>
</evidence>
<dbReference type="RefSeq" id="WP_154525025.1">
    <property type="nucleotide sequence ID" value="NZ_JAXEDB010000174.1"/>
</dbReference>
<dbReference type="PANTHER" id="PTHR43255">
    <property type="entry name" value="IRON-SULFUR-BINDING OXIDOREDUCTASE FADF-RELATED-RELATED"/>
    <property type="match status" value="1"/>
</dbReference>
<keyword evidence="1" id="KW-0479">Metal-binding</keyword>
<keyword evidence="2" id="KW-0408">Iron</keyword>
<comment type="caution">
    <text evidence="5">The sequence shown here is derived from an EMBL/GenBank/DDBJ whole genome shotgun (WGS) entry which is preliminary data.</text>
</comment>
<dbReference type="PROSITE" id="PS00198">
    <property type="entry name" value="4FE4S_FER_1"/>
    <property type="match status" value="1"/>
</dbReference>
<dbReference type="GO" id="GO:0005886">
    <property type="term" value="C:plasma membrane"/>
    <property type="evidence" value="ECO:0007669"/>
    <property type="project" value="TreeGrafter"/>
</dbReference>
<evidence type="ECO:0000256" key="1">
    <source>
        <dbReference type="ARBA" id="ARBA00022723"/>
    </source>
</evidence>
<dbReference type="Pfam" id="PF13183">
    <property type="entry name" value="Fer4_8"/>
    <property type="match status" value="1"/>
</dbReference>
<sequence length="130" mass="14784">MTPDERLIRDEILTISEVDVTKCMHCGKCSASCPAYDVMDIKPHQFPSYMAHGEIRELMNSTTIWECLGCSTCIERCPRNVKPGKLIDGVRQAVIRQRGGSHLYPEQIPAMVDPQMPQQLLVSVLRRERK</sequence>
<dbReference type="Proteomes" id="UP000481852">
    <property type="component" value="Unassembled WGS sequence"/>
</dbReference>
<dbReference type="InterPro" id="IPR051460">
    <property type="entry name" value="HdrC_iron-sulfur_subunit"/>
</dbReference>
<dbReference type="SUPFAM" id="SSF46548">
    <property type="entry name" value="alpha-helical ferredoxin"/>
    <property type="match status" value="1"/>
</dbReference>
<proteinExistence type="predicted"/>